<dbReference type="Gene3D" id="1.20.58.340">
    <property type="entry name" value="Magnesium transport protein CorA, transmembrane region"/>
    <property type="match status" value="1"/>
</dbReference>
<dbReference type="Proteomes" id="UP000235786">
    <property type="component" value="Unassembled WGS sequence"/>
</dbReference>
<evidence type="ECO:0000256" key="1">
    <source>
        <dbReference type="ARBA" id="ARBA00004141"/>
    </source>
</evidence>
<keyword evidence="4 5" id="KW-0472">Membrane</keyword>
<gene>
    <name evidence="6" type="ORF">L207DRAFT_583301</name>
</gene>
<feature type="transmembrane region" description="Helical" evidence="5">
    <location>
        <begin position="281"/>
        <end position="301"/>
    </location>
</feature>
<keyword evidence="7" id="KW-1185">Reference proteome</keyword>
<dbReference type="InterPro" id="IPR045863">
    <property type="entry name" value="CorA_TM1_TM2"/>
</dbReference>
<evidence type="ECO:0000256" key="5">
    <source>
        <dbReference type="SAM" id="Phobius"/>
    </source>
</evidence>
<comment type="subcellular location">
    <subcellularLocation>
        <location evidence="1">Membrane</location>
        <topology evidence="1">Multi-pass membrane protein</topology>
    </subcellularLocation>
</comment>
<dbReference type="GO" id="GO:0016020">
    <property type="term" value="C:membrane"/>
    <property type="evidence" value="ECO:0007669"/>
    <property type="project" value="UniProtKB-SubCell"/>
</dbReference>
<dbReference type="SUPFAM" id="SSF144083">
    <property type="entry name" value="Magnesium transport protein CorA, transmembrane region"/>
    <property type="match status" value="1"/>
</dbReference>
<proteinExistence type="predicted"/>
<dbReference type="OrthoDB" id="3563120at2759"/>
<organism evidence="6 7">
    <name type="scientific">Hyaloscypha variabilis (strain UAMH 11265 / GT02V1 / F)</name>
    <name type="common">Meliniomyces variabilis</name>
    <dbReference type="NCBI Taxonomy" id="1149755"/>
    <lineage>
        <taxon>Eukaryota</taxon>
        <taxon>Fungi</taxon>
        <taxon>Dikarya</taxon>
        <taxon>Ascomycota</taxon>
        <taxon>Pezizomycotina</taxon>
        <taxon>Leotiomycetes</taxon>
        <taxon>Helotiales</taxon>
        <taxon>Hyaloscyphaceae</taxon>
        <taxon>Hyaloscypha</taxon>
        <taxon>Hyaloscypha variabilis</taxon>
    </lineage>
</organism>
<dbReference type="EMBL" id="KZ613946">
    <property type="protein sequence ID" value="PMD39426.1"/>
    <property type="molecule type" value="Genomic_DNA"/>
</dbReference>
<dbReference type="STRING" id="1149755.A0A2J6RLN1"/>
<evidence type="ECO:0000313" key="6">
    <source>
        <dbReference type="EMBL" id="PMD39426.1"/>
    </source>
</evidence>
<feature type="transmembrane region" description="Helical" evidence="5">
    <location>
        <begin position="243"/>
        <end position="269"/>
    </location>
</feature>
<dbReference type="AlphaFoldDB" id="A0A2J6RLN1"/>
<sequence>MKLVERRYSLMLKMFLGGSAYGQYSLISVVDDFMDDVRTIKEFDNPLECKNENESGGFSKHDLLPVGEFTGLMIFQIRICQFILRWESDWMNTLDSLDRMVSVKLGDVSNEDLRQKLMYDSHDLPRSKLYFEVLQVLRIFSESIEQNFKHLEELPGRVSFETGGYFDHWIDTERNPRFQEVLPKVQEVLSFNWAKVTTILNSSTERLRTRLDRKTEEVKGLRDGIFNAQSVREATRGTEINQYLLVFTVVTILYLPPTFVATFWGMHLFDVNNDINGTRKQFWTTIGAVSTLTYIVAIVALTGISRREKLKEFVSQTWHWLISHSAKGVLNLDDGTTALGTVHINEKKVAKNIFQKLKLRRSKKDLEKGKQPEATTGNILG</sequence>
<name>A0A2J6RLN1_HYAVF</name>
<keyword evidence="2 5" id="KW-0812">Transmembrane</keyword>
<evidence type="ECO:0000256" key="4">
    <source>
        <dbReference type="ARBA" id="ARBA00023136"/>
    </source>
</evidence>
<evidence type="ECO:0000256" key="2">
    <source>
        <dbReference type="ARBA" id="ARBA00022692"/>
    </source>
</evidence>
<dbReference type="Pfam" id="PF01544">
    <property type="entry name" value="CorA"/>
    <property type="match status" value="1"/>
</dbReference>
<accession>A0A2J6RLN1</accession>
<dbReference type="GO" id="GO:0046873">
    <property type="term" value="F:metal ion transmembrane transporter activity"/>
    <property type="evidence" value="ECO:0007669"/>
    <property type="project" value="InterPro"/>
</dbReference>
<dbReference type="InterPro" id="IPR002523">
    <property type="entry name" value="MgTranspt_CorA/ZnTranspt_ZntB"/>
</dbReference>
<reference evidence="6 7" key="1">
    <citation type="submission" date="2016-04" db="EMBL/GenBank/DDBJ databases">
        <title>A degradative enzymes factory behind the ericoid mycorrhizal symbiosis.</title>
        <authorList>
            <consortium name="DOE Joint Genome Institute"/>
            <person name="Martino E."/>
            <person name="Morin E."/>
            <person name="Grelet G."/>
            <person name="Kuo A."/>
            <person name="Kohler A."/>
            <person name="Daghino S."/>
            <person name="Barry K."/>
            <person name="Choi C."/>
            <person name="Cichocki N."/>
            <person name="Clum A."/>
            <person name="Copeland A."/>
            <person name="Hainaut M."/>
            <person name="Haridas S."/>
            <person name="Labutti K."/>
            <person name="Lindquist E."/>
            <person name="Lipzen A."/>
            <person name="Khouja H.-R."/>
            <person name="Murat C."/>
            <person name="Ohm R."/>
            <person name="Olson A."/>
            <person name="Spatafora J."/>
            <person name="Veneault-Fourrey C."/>
            <person name="Henrissat B."/>
            <person name="Grigoriev I."/>
            <person name="Martin F."/>
            <person name="Perotto S."/>
        </authorList>
    </citation>
    <scope>NUCLEOTIDE SEQUENCE [LARGE SCALE GENOMIC DNA]</scope>
    <source>
        <strain evidence="6 7">F</strain>
    </source>
</reference>
<keyword evidence="3 5" id="KW-1133">Transmembrane helix</keyword>
<evidence type="ECO:0000313" key="7">
    <source>
        <dbReference type="Proteomes" id="UP000235786"/>
    </source>
</evidence>
<protein>
    <recommendedName>
        <fullName evidence="8">Cora-domain-containing protein</fullName>
    </recommendedName>
</protein>
<evidence type="ECO:0008006" key="8">
    <source>
        <dbReference type="Google" id="ProtNLM"/>
    </source>
</evidence>
<evidence type="ECO:0000256" key="3">
    <source>
        <dbReference type="ARBA" id="ARBA00022989"/>
    </source>
</evidence>